<keyword evidence="1" id="KW-0472">Membrane</keyword>
<feature type="domain" description="Peptidase C51" evidence="2">
    <location>
        <begin position="455"/>
        <end position="548"/>
    </location>
</feature>
<evidence type="ECO:0000256" key="1">
    <source>
        <dbReference type="SAM" id="Phobius"/>
    </source>
</evidence>
<keyword evidence="1" id="KW-0812">Transmembrane</keyword>
<keyword evidence="4" id="KW-1185">Reference proteome</keyword>
<name>A0A926HRX1_9FIRM</name>
<dbReference type="Pfam" id="PF05257">
    <property type="entry name" value="CHAP"/>
    <property type="match status" value="1"/>
</dbReference>
<reference evidence="3" key="1">
    <citation type="submission" date="2020-08" db="EMBL/GenBank/DDBJ databases">
        <title>Genome public.</title>
        <authorList>
            <person name="Liu C."/>
            <person name="Sun Q."/>
        </authorList>
    </citation>
    <scope>NUCLEOTIDE SEQUENCE</scope>
    <source>
        <strain evidence="3">NSJ-40</strain>
    </source>
</reference>
<sequence>MADIKTRDVVKGTIKKIDKAAIAADRIRSAYVQTKEKAEHTTHPDEHNAEEYASDRVEGGVDRITHEAAHQFDKQGRKGLEETKRNVSKAKDGVQRFREKRAAESMKRQTVRTSGNKTIKAVEQTEKTIKQSASSAGKKTIKTAGKGTAKAAQRSVKTTKTAIKTTQQAAKAAQKTAQATVKASQKAAQAAKATAKAAVAGVKAAVKATIAAVKAIIAATKALVAAIAAGGWVAVAVIVVICLIALICGSVFGVFFSGEDSGTGMSMQTAVQEINADYDAKIEAEKNLVAYDNMEISGGRAVWKDVLAVYAVKTNTDKDNPQEVATMDESKKQILSDIFWEMNSISSRSESHSETEITETDDGNGNIVQTETTVTKTTLYITVSHLTVDEMADLYGFDAEQREYLAELLKDKNNSLWAAVLYGIRYSDDQIVTVALSQVGNVGGEPYWSWYGFGSRVEWCACFVSWCADQCGYIDTGVVPKYAGCVNGVQWFKDRGQWIDGSAEPVPGMIIFFDWDNKGSSGPQDGQFDHTGIVQKVENGIVYTVEGNSGDSCRVNQYSVGHYEILGYGVPNY</sequence>
<protein>
    <submittedName>
        <fullName evidence="3">CHAP domain-containing protein</fullName>
    </submittedName>
</protein>
<evidence type="ECO:0000313" key="3">
    <source>
        <dbReference type="EMBL" id="MBC8534229.1"/>
    </source>
</evidence>
<proteinExistence type="predicted"/>
<dbReference type="InterPro" id="IPR007921">
    <property type="entry name" value="CHAP_dom"/>
</dbReference>
<dbReference type="EMBL" id="JACRSN010000014">
    <property type="protein sequence ID" value="MBC8534229.1"/>
    <property type="molecule type" value="Genomic_DNA"/>
</dbReference>
<feature type="transmembrane region" description="Helical" evidence="1">
    <location>
        <begin position="223"/>
        <end position="256"/>
    </location>
</feature>
<evidence type="ECO:0000313" key="4">
    <source>
        <dbReference type="Proteomes" id="UP000651482"/>
    </source>
</evidence>
<keyword evidence="1" id="KW-1133">Transmembrane helix</keyword>
<dbReference type="RefSeq" id="WP_249319867.1">
    <property type="nucleotide sequence ID" value="NZ_JACRSN010000014.1"/>
</dbReference>
<dbReference type="Proteomes" id="UP000651482">
    <property type="component" value="Unassembled WGS sequence"/>
</dbReference>
<evidence type="ECO:0000259" key="2">
    <source>
        <dbReference type="Pfam" id="PF05257"/>
    </source>
</evidence>
<accession>A0A926HRX1</accession>
<gene>
    <name evidence="3" type="ORF">IAG03_09555</name>
</gene>
<dbReference type="AlphaFoldDB" id="A0A926HRX1"/>
<comment type="caution">
    <text evidence="3">The sequence shown here is derived from an EMBL/GenBank/DDBJ whole genome shotgun (WGS) entry which is preliminary data.</text>
</comment>
<organism evidence="3 4">
    <name type="scientific">Yeguia hominis</name>
    <dbReference type="NCBI Taxonomy" id="2763662"/>
    <lineage>
        <taxon>Bacteria</taxon>
        <taxon>Bacillati</taxon>
        <taxon>Bacillota</taxon>
        <taxon>Clostridia</taxon>
        <taxon>Eubacteriales</taxon>
        <taxon>Yeguiaceae</taxon>
        <taxon>Yeguia</taxon>
    </lineage>
</organism>